<keyword evidence="2" id="KW-1185">Reference proteome</keyword>
<protein>
    <submittedName>
        <fullName evidence="1">Uncharacterized protein</fullName>
    </submittedName>
</protein>
<proteinExistence type="predicted"/>
<dbReference type="KEGG" id="psty:BFS30_26230"/>
<evidence type="ECO:0000313" key="2">
    <source>
        <dbReference type="Proteomes" id="UP000094313"/>
    </source>
</evidence>
<accession>A0A1D7QQT1</accession>
<gene>
    <name evidence="1" type="ORF">BFS30_26230</name>
</gene>
<dbReference type="AlphaFoldDB" id="A0A1D7QQT1"/>
<organism evidence="1 2">
    <name type="scientific">Pedobacter steynii</name>
    <dbReference type="NCBI Taxonomy" id="430522"/>
    <lineage>
        <taxon>Bacteria</taxon>
        <taxon>Pseudomonadati</taxon>
        <taxon>Bacteroidota</taxon>
        <taxon>Sphingobacteriia</taxon>
        <taxon>Sphingobacteriales</taxon>
        <taxon>Sphingobacteriaceae</taxon>
        <taxon>Pedobacter</taxon>
    </lineage>
</organism>
<evidence type="ECO:0000313" key="1">
    <source>
        <dbReference type="EMBL" id="AOM81027.1"/>
    </source>
</evidence>
<dbReference type="EMBL" id="CP017141">
    <property type="protein sequence ID" value="AOM81027.1"/>
    <property type="molecule type" value="Genomic_DNA"/>
</dbReference>
<reference evidence="1 2" key="1">
    <citation type="submission" date="2016-08" db="EMBL/GenBank/DDBJ databases">
        <authorList>
            <person name="Seilhamer J.J."/>
        </authorList>
    </citation>
    <scope>NUCLEOTIDE SEQUENCE [LARGE SCALE GENOMIC DNA]</scope>
    <source>
        <strain evidence="1 2">DX4</strain>
    </source>
</reference>
<sequence length="374" mass="40042">MLKAFGLAGLLISGLSGFSQQTNPGKIHIGLVYPLSTNGTHAPLDTNKLSFHLIAGVSSVERGFSFAGLSNIIRNEAKGTQFAAFSNHIGKKADGLLIAGFLNTYGEGQGAQLAGFGNFSRGNVKGAQLAGFGNIAKEVNGAQLAGFFNISTSVKGPQLAGFMNLSKKNVACTQFAGFINKAANVNGSQFAGFINIAKKVKGIQGAGFINIADSSDYPIGIINLIKKGEKAISITTDETSSTMLSFRSGGKVLYGIIGIGYNFKNKDEVYAMEIGFGAHWFQSSSFRLNTELTGMSVESFKRGEYFKSSFKVLPALRIGKHMELFGGPSFNFLSTNTIEGKTLHKKFIHSWENKWGDHLQALYIGYGGGIQFNF</sequence>
<dbReference type="Proteomes" id="UP000094313">
    <property type="component" value="Chromosome"/>
</dbReference>
<name>A0A1D7QQT1_9SPHI</name>